<dbReference type="KEGG" id="srt:Srot_0978"/>
<proteinExistence type="predicted"/>
<evidence type="ECO:0008006" key="3">
    <source>
        <dbReference type="Google" id="ProtNLM"/>
    </source>
</evidence>
<evidence type="ECO:0000313" key="1">
    <source>
        <dbReference type="EMBL" id="ADG97451.1"/>
    </source>
</evidence>
<keyword evidence="2" id="KW-1185">Reference proteome</keyword>
<dbReference type="PROSITE" id="PS51318">
    <property type="entry name" value="TAT"/>
    <property type="match status" value="1"/>
</dbReference>
<dbReference type="InterPro" id="IPR012338">
    <property type="entry name" value="Beta-lactam/transpept-like"/>
</dbReference>
<dbReference type="eggNOG" id="COG2367">
    <property type="taxonomic scope" value="Bacteria"/>
</dbReference>
<organism evidence="1 2">
    <name type="scientific">Segniliparus rotundus (strain ATCC BAA-972 / CDC 1076 / CIP 108378 / DSM 44985 / JCM 13578)</name>
    <dbReference type="NCBI Taxonomy" id="640132"/>
    <lineage>
        <taxon>Bacteria</taxon>
        <taxon>Bacillati</taxon>
        <taxon>Actinomycetota</taxon>
        <taxon>Actinomycetes</taxon>
        <taxon>Mycobacteriales</taxon>
        <taxon>Segniliparaceae</taxon>
        <taxon>Segniliparus</taxon>
    </lineage>
</organism>
<dbReference type="HOGENOM" id="CLU_074345_0_0_11"/>
<dbReference type="EMBL" id="CP001958">
    <property type="protein sequence ID" value="ADG97451.1"/>
    <property type="molecule type" value="Genomic_DNA"/>
</dbReference>
<accession>D6ZES7</accession>
<sequence length="300" mass="32111">MKRSSEGNTPNPKRRSWLSRACAATGAGAAALAGQGVLVPPATSDPDTRSVVDCPILGSELDCDLQRRVVQANALVAAQAPGAGYVLRDRATGGVYRNPHAGDSVYAASTIKLAMAVDLFTRDRAGLVTLSAADRSLIQNMLHSSDDGAADTLWMKYWGEDHMAFLNDFPNYGMTDLRSQGGYDGIDVYWGAMSCSPNDLDRLMQFVLEKMDPADTAYIVNEMQNVDPNQQWGVWGAGPSAHPGDKNGWSGIGGWVLHSVGFAGLGQRYILAIMNPSAPSFEDGTATDTRVAQILLADRE</sequence>
<dbReference type="OrthoDB" id="4561768at2"/>
<dbReference type="Proteomes" id="UP000002247">
    <property type="component" value="Chromosome"/>
</dbReference>
<dbReference type="InterPro" id="IPR006311">
    <property type="entry name" value="TAT_signal"/>
</dbReference>
<reference evidence="1 2" key="1">
    <citation type="journal article" date="2010" name="Stand. Genomic Sci.">
        <title>Complete genome sequence of Segniliparus rotundus type strain (CDC 1076).</title>
        <authorList>
            <person name="Sikorski J."/>
            <person name="Lapidus A."/>
            <person name="Copeland A."/>
            <person name="Misra M."/>
            <person name="Glavina Del Rio T."/>
            <person name="Nolan M."/>
            <person name="Lucas S."/>
            <person name="Chen F."/>
            <person name="Tice H."/>
            <person name="Cheng J.F."/>
            <person name="Jando M."/>
            <person name="Schneider S."/>
            <person name="Bruce D."/>
            <person name="Goodwin L."/>
            <person name="Pitluck S."/>
            <person name="Liolios K."/>
            <person name="Mikhailova N."/>
            <person name="Pati A."/>
            <person name="Ivanova N."/>
            <person name="Mavromatis K."/>
            <person name="Chen A."/>
            <person name="Palaniappan K."/>
            <person name="Chertkov O."/>
            <person name="Land M."/>
            <person name="Hauser L."/>
            <person name="Chang Y.J."/>
            <person name="Jeffries C.D."/>
            <person name="Brettin T."/>
            <person name="Detter J.C."/>
            <person name="Han C."/>
            <person name="Rohde M."/>
            <person name="Goker M."/>
            <person name="Bristow J."/>
            <person name="Eisen J.A."/>
            <person name="Markowitz V."/>
            <person name="Hugenholtz P."/>
            <person name="Kyrpides N.C."/>
            <person name="Klenk H.P."/>
        </authorList>
    </citation>
    <scope>NUCLEOTIDE SEQUENCE [LARGE SCALE GENOMIC DNA]</scope>
    <source>
        <strain evidence="2">ATCC BAA-972 / CDC 1076 / CIP 108378 / DSM 44985 / JCM 13578</strain>
    </source>
</reference>
<gene>
    <name evidence="1" type="ordered locus">Srot_0978</name>
</gene>
<dbReference type="Gene3D" id="3.40.710.10">
    <property type="entry name" value="DD-peptidase/beta-lactamase superfamily"/>
    <property type="match status" value="1"/>
</dbReference>
<dbReference type="SUPFAM" id="SSF56601">
    <property type="entry name" value="beta-lactamase/transpeptidase-like"/>
    <property type="match status" value="1"/>
</dbReference>
<protein>
    <recommendedName>
        <fullName evidence="3">Tat pathway signal sequence</fullName>
    </recommendedName>
</protein>
<dbReference type="AlphaFoldDB" id="D6ZES7"/>
<evidence type="ECO:0000313" key="2">
    <source>
        <dbReference type="Proteomes" id="UP000002247"/>
    </source>
</evidence>
<dbReference type="STRING" id="640132.Srot_0978"/>
<dbReference type="RefSeq" id="WP_013137907.1">
    <property type="nucleotide sequence ID" value="NC_014168.1"/>
</dbReference>
<name>D6ZES7_SEGRD</name>